<keyword evidence="2" id="KW-1185">Reference proteome</keyword>
<reference evidence="1 2" key="1">
    <citation type="submission" date="2016-10" db="EMBL/GenBank/DDBJ databases">
        <authorList>
            <person name="de Groot N.N."/>
        </authorList>
    </citation>
    <scope>NUCLEOTIDE SEQUENCE [LARGE SCALE GENOMIC DNA]</scope>
    <source>
        <strain evidence="1 2">DSM 21019</strain>
    </source>
</reference>
<protein>
    <submittedName>
        <fullName evidence="1">Uncharacterized protein</fullName>
    </submittedName>
</protein>
<proteinExistence type="predicted"/>
<dbReference type="EMBL" id="FOYQ01000001">
    <property type="protein sequence ID" value="SFR33983.1"/>
    <property type="molecule type" value="Genomic_DNA"/>
</dbReference>
<gene>
    <name evidence="1" type="ORF">SAMN04490243_0761</name>
</gene>
<dbReference type="STRING" id="400055.SAMN04490243_0761"/>
<sequence length="63" mass="6781">MGCLNAPTILAGILFSANGLEKGPKGWVNAPTILIRDSFLAPLARKGPERVGLQIVQNPSRRR</sequence>
<evidence type="ECO:0000313" key="1">
    <source>
        <dbReference type="EMBL" id="SFR33983.1"/>
    </source>
</evidence>
<evidence type="ECO:0000313" key="2">
    <source>
        <dbReference type="Proteomes" id="UP000199534"/>
    </source>
</evidence>
<accession>A0A1I6FVM2</accession>
<organism evidence="1 2">
    <name type="scientific">Robiginitalea myxolifaciens</name>
    <dbReference type="NCBI Taxonomy" id="400055"/>
    <lineage>
        <taxon>Bacteria</taxon>
        <taxon>Pseudomonadati</taxon>
        <taxon>Bacteroidota</taxon>
        <taxon>Flavobacteriia</taxon>
        <taxon>Flavobacteriales</taxon>
        <taxon>Flavobacteriaceae</taxon>
        <taxon>Robiginitalea</taxon>
    </lineage>
</organism>
<dbReference type="Proteomes" id="UP000199534">
    <property type="component" value="Unassembled WGS sequence"/>
</dbReference>
<dbReference type="AlphaFoldDB" id="A0A1I6FVM2"/>
<name>A0A1I6FVM2_9FLAO</name>